<dbReference type="EMBL" id="UINC01119335">
    <property type="protein sequence ID" value="SVC93083.1"/>
    <property type="molecule type" value="Genomic_DNA"/>
</dbReference>
<proteinExistence type="predicted"/>
<name>A0A382R5S0_9ZZZZ</name>
<dbReference type="AlphaFoldDB" id="A0A382R5S0"/>
<organism evidence="1">
    <name type="scientific">marine metagenome</name>
    <dbReference type="NCBI Taxonomy" id="408172"/>
    <lineage>
        <taxon>unclassified sequences</taxon>
        <taxon>metagenomes</taxon>
        <taxon>ecological metagenomes</taxon>
    </lineage>
</organism>
<evidence type="ECO:0000313" key="1">
    <source>
        <dbReference type="EMBL" id="SVC93083.1"/>
    </source>
</evidence>
<protein>
    <submittedName>
        <fullName evidence="1">Uncharacterized protein</fullName>
    </submittedName>
</protein>
<gene>
    <name evidence="1" type="ORF">METZ01_LOCUS345937</name>
</gene>
<reference evidence="1" key="1">
    <citation type="submission" date="2018-05" db="EMBL/GenBank/DDBJ databases">
        <authorList>
            <person name="Lanie J.A."/>
            <person name="Ng W.-L."/>
            <person name="Kazmierczak K.M."/>
            <person name="Andrzejewski T.M."/>
            <person name="Davidsen T.M."/>
            <person name="Wayne K.J."/>
            <person name="Tettelin H."/>
            <person name="Glass J.I."/>
            <person name="Rusch D."/>
            <person name="Podicherti R."/>
            <person name="Tsui H.-C.T."/>
            <person name="Winkler M.E."/>
        </authorList>
    </citation>
    <scope>NUCLEOTIDE SEQUENCE</scope>
</reference>
<sequence length="113" mass="12648">MYMDSNRRIALKKTVYFIILAISVSLVFSQGKPCCKNKAGKGKVACKFNLTDIGAKGDVIISNEETRITEKSDEKYAYSTNVSSSIQKKCSSCKTAPWWKFWAKKKNCCNSNA</sequence>
<accession>A0A382R5S0</accession>